<dbReference type="EMBL" id="APPE01000006">
    <property type="protein sequence ID" value="ENV00966.1"/>
    <property type="molecule type" value="Genomic_DNA"/>
</dbReference>
<dbReference type="eggNOG" id="ENOG5032AKD">
    <property type="taxonomic scope" value="Bacteria"/>
</dbReference>
<name>N8VN60_9GAMM</name>
<keyword evidence="2" id="KW-1185">Reference proteome</keyword>
<proteinExistence type="predicted"/>
<dbReference type="AlphaFoldDB" id="N8VN60"/>
<accession>N8VN60</accession>
<protein>
    <submittedName>
        <fullName evidence="1">Uncharacterized protein</fullName>
    </submittedName>
</protein>
<comment type="caution">
    <text evidence="1">The sequence shown here is derived from an EMBL/GenBank/DDBJ whole genome shotgun (WGS) entry which is preliminary data.</text>
</comment>
<evidence type="ECO:0000313" key="1">
    <source>
        <dbReference type="EMBL" id="ENV00966.1"/>
    </source>
</evidence>
<dbReference type="RefSeq" id="WP_004787918.1">
    <property type="nucleotide sequence ID" value="NZ_KB849413.1"/>
</dbReference>
<dbReference type="PATRIC" id="fig|1217710.3.peg.45"/>
<dbReference type="HOGENOM" id="CLU_1238028_0_0_6"/>
<reference evidence="1 2" key="1">
    <citation type="submission" date="2013-02" db="EMBL/GenBank/DDBJ databases">
        <title>The Genome Sequence of Acinetobacter sp. NIPH 899.</title>
        <authorList>
            <consortium name="The Broad Institute Genome Sequencing Platform"/>
            <consortium name="The Broad Institute Genome Sequencing Center for Infectious Disease"/>
            <person name="Cerqueira G."/>
            <person name="Feldgarden M."/>
            <person name="Courvalin P."/>
            <person name="Perichon B."/>
            <person name="Grillot-Courvalin C."/>
            <person name="Clermont D."/>
            <person name="Rocha E."/>
            <person name="Yoon E.-J."/>
            <person name="Nemec A."/>
            <person name="Walker B."/>
            <person name="Young S.K."/>
            <person name="Zeng Q."/>
            <person name="Gargeya S."/>
            <person name="Fitzgerald M."/>
            <person name="Haas B."/>
            <person name="Abouelleil A."/>
            <person name="Alvarado L."/>
            <person name="Arachchi H.M."/>
            <person name="Berlin A.M."/>
            <person name="Chapman S.B."/>
            <person name="Dewar J."/>
            <person name="Goldberg J."/>
            <person name="Griggs A."/>
            <person name="Gujja S."/>
            <person name="Hansen M."/>
            <person name="Howarth C."/>
            <person name="Imamovic A."/>
            <person name="Larimer J."/>
            <person name="McCowan C."/>
            <person name="Murphy C."/>
            <person name="Neiman D."/>
            <person name="Pearson M."/>
            <person name="Priest M."/>
            <person name="Roberts A."/>
            <person name="Saif S."/>
            <person name="Shea T."/>
            <person name="Sisk P."/>
            <person name="Sykes S."/>
            <person name="Wortman J."/>
            <person name="Nusbaum C."/>
            <person name="Birren B."/>
        </authorList>
    </citation>
    <scope>NUCLEOTIDE SEQUENCE [LARGE SCALE GENOMIC DNA]</scope>
    <source>
        <strain evidence="1 2">NIPH 899</strain>
    </source>
</reference>
<dbReference type="Proteomes" id="UP000013070">
    <property type="component" value="Unassembled WGS sequence"/>
</dbReference>
<organism evidence="1 2">
    <name type="scientific">Acinetobacter variabilis</name>
    <dbReference type="NCBI Taxonomy" id="70346"/>
    <lineage>
        <taxon>Bacteria</taxon>
        <taxon>Pseudomonadati</taxon>
        <taxon>Pseudomonadota</taxon>
        <taxon>Gammaproteobacteria</taxon>
        <taxon>Moraxellales</taxon>
        <taxon>Moraxellaceae</taxon>
        <taxon>Acinetobacter</taxon>
    </lineage>
</organism>
<gene>
    <name evidence="1" type="ORF">F969_00052</name>
</gene>
<evidence type="ECO:0000313" key="2">
    <source>
        <dbReference type="Proteomes" id="UP000013070"/>
    </source>
</evidence>
<sequence>MAIKQKPKNRKKTYKPKIAGLNKPGEYAELKGLDGLVKAVSSLPPPKKYYLDMTWDLEDAERTIDFYCVLEGIPTDKKGLMPLHVLQGAYKGDLIIALRKNLIPENQHFKIEITCKARRIDDPSVVVDVRPFKVDFSEQAIDYATFMEGPARGRYFLKRKGGVKTLWKGITKEWKLDLDEQYSDEYEIIGSKAVLSCETYFRSKILENQFLKLKAEYIKKWLS</sequence>